<dbReference type="PANTHER" id="PTHR15590:SF0">
    <property type="entry name" value="CX9C MOTIF-CONTAINING PROTEIN 4"/>
    <property type="match status" value="1"/>
</dbReference>
<dbReference type="InterPro" id="IPR027179">
    <property type="entry name" value="CMC4"/>
</dbReference>
<comment type="caution">
    <text evidence="7">The sequence shown here is derived from an EMBL/GenBank/DDBJ whole genome shotgun (WGS) entry which is preliminary data.</text>
</comment>
<evidence type="ECO:0000256" key="6">
    <source>
        <dbReference type="PIRSR" id="PIRSR627179-50"/>
    </source>
</evidence>
<feature type="disulfide bond" evidence="6">
    <location>
        <begin position="170"/>
        <end position="186"/>
    </location>
</feature>
<dbReference type="SUPFAM" id="SSF47072">
    <property type="entry name" value="Cysteine alpha-hairpin motif"/>
    <property type="match status" value="1"/>
</dbReference>
<evidence type="ECO:0000313" key="8">
    <source>
        <dbReference type="Proteomes" id="UP000700596"/>
    </source>
</evidence>
<protein>
    <recommendedName>
        <fullName evidence="3">Cx9C motif-containing protein 4, mitochondrial</fullName>
    </recommendedName>
</protein>
<comment type="subcellular location">
    <subcellularLocation>
        <location evidence="1">Mitochondrion intermembrane space</location>
    </subcellularLocation>
</comment>
<dbReference type="Proteomes" id="UP000700596">
    <property type="component" value="Unassembled WGS sequence"/>
</dbReference>
<dbReference type="Pfam" id="PF08991">
    <property type="entry name" value="CMC4"/>
    <property type="match status" value="1"/>
</dbReference>
<dbReference type="GO" id="GO:0005758">
    <property type="term" value="C:mitochondrial intermembrane space"/>
    <property type="evidence" value="ECO:0007669"/>
    <property type="project" value="UniProtKB-SubCell"/>
</dbReference>
<evidence type="ECO:0000256" key="1">
    <source>
        <dbReference type="ARBA" id="ARBA00004569"/>
    </source>
</evidence>
<comment type="similarity">
    <text evidence="2">Belongs to the CMC4 family.</text>
</comment>
<evidence type="ECO:0000313" key="7">
    <source>
        <dbReference type="EMBL" id="KAH7116022.1"/>
    </source>
</evidence>
<sequence>MRKEAWDELCELRGCGGEVCVAKLKVQERPWEERRRFEVGVEDASGVVVGLGGVCLKETGGRAGELGNDCIAPQRKNSTGSIHNSLYKLSGRLFYYFLEQFKASNFPCPHQHSNRNRPIGSRDIIMGLKEDLQTDPPCHPRACAIQNCIQRNNYNEEKCKKEIDALYECCNAFYQEKGDKASTVSCPKASLLRFVFLRDFLSPLSLTGIG</sequence>
<evidence type="ECO:0000256" key="5">
    <source>
        <dbReference type="ARBA" id="ARBA00023157"/>
    </source>
</evidence>
<evidence type="ECO:0000256" key="2">
    <source>
        <dbReference type="ARBA" id="ARBA00009858"/>
    </source>
</evidence>
<reference evidence="7" key="1">
    <citation type="journal article" date="2021" name="Nat. Commun.">
        <title>Genetic determinants of endophytism in the Arabidopsis root mycobiome.</title>
        <authorList>
            <person name="Mesny F."/>
            <person name="Miyauchi S."/>
            <person name="Thiergart T."/>
            <person name="Pickel B."/>
            <person name="Atanasova L."/>
            <person name="Karlsson M."/>
            <person name="Huettel B."/>
            <person name="Barry K.W."/>
            <person name="Haridas S."/>
            <person name="Chen C."/>
            <person name="Bauer D."/>
            <person name="Andreopoulos W."/>
            <person name="Pangilinan J."/>
            <person name="LaButti K."/>
            <person name="Riley R."/>
            <person name="Lipzen A."/>
            <person name="Clum A."/>
            <person name="Drula E."/>
            <person name="Henrissat B."/>
            <person name="Kohler A."/>
            <person name="Grigoriev I.V."/>
            <person name="Martin F.M."/>
            <person name="Hacquard S."/>
        </authorList>
    </citation>
    <scope>NUCLEOTIDE SEQUENCE</scope>
    <source>
        <strain evidence="7">MPI-CAGE-CH-0243</strain>
    </source>
</reference>
<dbReference type="PANTHER" id="PTHR15590">
    <property type="entry name" value="CX9C MOTIF-CONTAINING PROTEIN 4"/>
    <property type="match status" value="1"/>
</dbReference>
<dbReference type="AlphaFoldDB" id="A0A9P9DBP9"/>
<gene>
    <name evidence="7" type="ORF">B0J11DRAFT_115383</name>
</gene>
<dbReference type="OrthoDB" id="13601at2759"/>
<evidence type="ECO:0000256" key="4">
    <source>
        <dbReference type="ARBA" id="ARBA00023128"/>
    </source>
</evidence>
<proteinExistence type="inferred from homology"/>
<evidence type="ECO:0000256" key="3">
    <source>
        <dbReference type="ARBA" id="ARBA00019406"/>
    </source>
</evidence>
<dbReference type="PROSITE" id="PS51808">
    <property type="entry name" value="CHCH"/>
    <property type="match status" value="1"/>
</dbReference>
<keyword evidence="5 6" id="KW-1015">Disulfide bond</keyword>
<accession>A0A9P9DBP9</accession>
<feature type="disulfide bond" evidence="6">
    <location>
        <begin position="138"/>
        <end position="169"/>
    </location>
</feature>
<name>A0A9P9DBP9_9PLEO</name>
<keyword evidence="8" id="KW-1185">Reference proteome</keyword>
<feature type="disulfide bond" evidence="6">
    <location>
        <begin position="148"/>
        <end position="159"/>
    </location>
</feature>
<dbReference type="EMBL" id="JAGMWT010000015">
    <property type="protein sequence ID" value="KAH7116022.1"/>
    <property type="molecule type" value="Genomic_DNA"/>
</dbReference>
<keyword evidence="4" id="KW-0496">Mitochondrion</keyword>
<dbReference type="Gene3D" id="1.10.287.1130">
    <property type="entry name" value="CytochromE C oxidase copper chaperone"/>
    <property type="match status" value="1"/>
</dbReference>
<dbReference type="InterPro" id="IPR009069">
    <property type="entry name" value="Cys_alpha_HP_mot_SF"/>
</dbReference>
<organism evidence="7 8">
    <name type="scientific">Dendryphion nanum</name>
    <dbReference type="NCBI Taxonomy" id="256645"/>
    <lineage>
        <taxon>Eukaryota</taxon>
        <taxon>Fungi</taxon>
        <taxon>Dikarya</taxon>
        <taxon>Ascomycota</taxon>
        <taxon>Pezizomycotina</taxon>
        <taxon>Dothideomycetes</taxon>
        <taxon>Pleosporomycetidae</taxon>
        <taxon>Pleosporales</taxon>
        <taxon>Torulaceae</taxon>
        <taxon>Dendryphion</taxon>
    </lineage>
</organism>